<dbReference type="EMBL" id="VNHX01000013">
    <property type="protein sequence ID" value="TYP94154.1"/>
    <property type="molecule type" value="Genomic_DNA"/>
</dbReference>
<dbReference type="RefSeq" id="WP_148908975.1">
    <property type="nucleotide sequence ID" value="NZ_VNHX01000013.1"/>
</dbReference>
<proteinExistence type="predicted"/>
<gene>
    <name evidence="2" type="ORF">BC792_11322</name>
</gene>
<dbReference type="Proteomes" id="UP000325105">
    <property type="component" value="Unassembled WGS sequence"/>
</dbReference>
<evidence type="ECO:0000256" key="1">
    <source>
        <dbReference type="SAM" id="SignalP"/>
    </source>
</evidence>
<protein>
    <submittedName>
        <fullName evidence="2">Uncharacterized protein DUF4198</fullName>
    </submittedName>
</protein>
<reference evidence="2 3" key="1">
    <citation type="submission" date="2019-07" db="EMBL/GenBank/DDBJ databases">
        <title>Genomic Encyclopedia of Archaeal and Bacterial Type Strains, Phase II (KMG-II): from individual species to whole genera.</title>
        <authorList>
            <person name="Goeker M."/>
        </authorList>
    </citation>
    <scope>NUCLEOTIDE SEQUENCE [LARGE SCALE GENOMIC DNA]</scope>
    <source>
        <strain evidence="2 3">DSM 18850</strain>
    </source>
</reference>
<evidence type="ECO:0000313" key="3">
    <source>
        <dbReference type="Proteomes" id="UP000325105"/>
    </source>
</evidence>
<name>A0A5S5DEZ2_9SPHI</name>
<evidence type="ECO:0000313" key="2">
    <source>
        <dbReference type="EMBL" id="TYP94154.1"/>
    </source>
</evidence>
<feature type="signal peptide" evidence="1">
    <location>
        <begin position="1"/>
        <end position="23"/>
    </location>
</feature>
<feature type="chain" id="PRO_5024390776" evidence="1">
    <location>
        <begin position="24"/>
        <end position="236"/>
    </location>
</feature>
<keyword evidence="3" id="KW-1185">Reference proteome</keyword>
<dbReference type="InterPro" id="IPR019613">
    <property type="entry name" value="DUF4198"/>
</dbReference>
<dbReference type="OrthoDB" id="1148550at2"/>
<dbReference type="SUPFAM" id="SSF49478">
    <property type="entry name" value="Cna protein B-type domain"/>
    <property type="match status" value="1"/>
</dbReference>
<organism evidence="2 3">
    <name type="scientific">Sphingobacterium allocomposti</name>
    <dbReference type="NCBI Taxonomy" id="415956"/>
    <lineage>
        <taxon>Bacteria</taxon>
        <taxon>Pseudomonadati</taxon>
        <taxon>Bacteroidota</taxon>
        <taxon>Sphingobacteriia</taxon>
        <taxon>Sphingobacteriales</taxon>
        <taxon>Sphingobacteriaceae</taxon>
        <taxon>Sphingobacterium</taxon>
    </lineage>
</organism>
<accession>A0A5S5DEZ2</accession>
<keyword evidence="1" id="KW-0732">Signal</keyword>
<comment type="caution">
    <text evidence="2">The sequence shown here is derived from an EMBL/GenBank/DDBJ whole genome shotgun (WGS) entry which is preliminary data.</text>
</comment>
<sequence>MKATYYLLFFLAALLGGQQTVQAHAIWLESVATGNKGKAQQVRVYYGEYATGEIEKTADWYSDLRSLEVFLLKPDQSVEKLSLTDKGDHFEASFTPTADGNYLVYTSHPTKDLGGQMRYEFTSQIAVQVGAAADVSAGKLPYQLLAPVKKHRTGGKVSLFLKKDGQPLADQDVLVMSSSGWSKTYKTNAQGEIIVDALWAGTYVAEYSHMEKVSGTWHGKEYTSTWQGITTSFTVK</sequence>
<dbReference type="Pfam" id="PF10670">
    <property type="entry name" value="DUF4198"/>
    <property type="match status" value="1"/>
</dbReference>
<dbReference type="AlphaFoldDB" id="A0A5S5DEZ2"/>